<evidence type="ECO:0000313" key="12">
    <source>
        <dbReference type="Proteomes" id="UP000019116"/>
    </source>
</evidence>
<feature type="compositionally biased region" description="Low complexity" evidence="9">
    <location>
        <begin position="34"/>
        <end position="43"/>
    </location>
</feature>
<dbReference type="EnsemblPlants" id="TraesCS5A02G364200.1">
    <property type="protein sequence ID" value="TraesCS5A02G364200.1"/>
    <property type="gene ID" value="TraesCS5A02G364200"/>
</dbReference>
<dbReference type="Proteomes" id="UP000019116">
    <property type="component" value="Chromosome 5A"/>
</dbReference>
<feature type="compositionally biased region" description="Low complexity" evidence="9">
    <location>
        <begin position="71"/>
        <end position="99"/>
    </location>
</feature>
<evidence type="ECO:0000256" key="5">
    <source>
        <dbReference type="ARBA" id="ARBA00022692"/>
    </source>
</evidence>
<evidence type="ECO:0000256" key="8">
    <source>
        <dbReference type="RuleBase" id="RU361233"/>
    </source>
</evidence>
<dbReference type="InterPro" id="IPR006702">
    <property type="entry name" value="CASP_dom"/>
</dbReference>
<comment type="similarity">
    <text evidence="2 8">Belongs to the Casparian strip membrane proteins (CASP) family.</text>
</comment>
<name>A0A3B6KL33_WHEAT</name>
<proteinExistence type="inferred from homology"/>
<accession>A0A3B6KL33</accession>
<organism evidence="11">
    <name type="scientific">Triticum aestivum</name>
    <name type="common">Wheat</name>
    <dbReference type="NCBI Taxonomy" id="4565"/>
    <lineage>
        <taxon>Eukaryota</taxon>
        <taxon>Viridiplantae</taxon>
        <taxon>Streptophyta</taxon>
        <taxon>Embryophyta</taxon>
        <taxon>Tracheophyta</taxon>
        <taxon>Spermatophyta</taxon>
        <taxon>Magnoliopsida</taxon>
        <taxon>Liliopsida</taxon>
        <taxon>Poales</taxon>
        <taxon>Poaceae</taxon>
        <taxon>BOP clade</taxon>
        <taxon>Pooideae</taxon>
        <taxon>Triticodae</taxon>
        <taxon>Triticeae</taxon>
        <taxon>Triticinae</taxon>
        <taxon>Triticum</taxon>
    </lineage>
</organism>
<evidence type="ECO:0000256" key="9">
    <source>
        <dbReference type="SAM" id="MobiDB-lite"/>
    </source>
</evidence>
<feature type="transmembrane region" description="Helical" evidence="8">
    <location>
        <begin position="239"/>
        <end position="261"/>
    </location>
</feature>
<keyword evidence="12" id="KW-1185">Reference proteome</keyword>
<keyword evidence="5 8" id="KW-0812">Transmembrane</keyword>
<dbReference type="Gramene" id="TraesKAR5A01G0342710.1">
    <property type="protein sequence ID" value="cds.TraesKAR5A01G0342710.1"/>
    <property type="gene ID" value="TraesKAR5A01G0342710"/>
</dbReference>
<keyword evidence="6 8" id="KW-1133">Transmembrane helix</keyword>
<dbReference type="Pfam" id="PF04535">
    <property type="entry name" value="CASP_dom"/>
    <property type="match status" value="1"/>
</dbReference>
<evidence type="ECO:0000256" key="4">
    <source>
        <dbReference type="ARBA" id="ARBA00022475"/>
    </source>
</evidence>
<dbReference type="Gramene" id="TraesCS5A02G364200.1">
    <property type="protein sequence ID" value="TraesCS5A02G364200.1"/>
    <property type="gene ID" value="TraesCS5A02G364200"/>
</dbReference>
<evidence type="ECO:0000259" key="10">
    <source>
        <dbReference type="Pfam" id="PF04535"/>
    </source>
</evidence>
<comment type="subcellular location">
    <subcellularLocation>
        <location evidence="1 8">Cell membrane</location>
        <topology evidence="1 8">Multi-pass membrane protein</topology>
    </subcellularLocation>
</comment>
<dbReference type="Gramene" id="TraesRN5A0100889200.1">
    <property type="protein sequence ID" value="TraesRN5A0100889200.1"/>
    <property type="gene ID" value="TraesRN5A0100889200"/>
</dbReference>
<feature type="domain" description="Casparian strip membrane protein" evidence="10">
    <location>
        <begin position="119"/>
        <end position="247"/>
    </location>
</feature>
<dbReference type="GO" id="GO:0005886">
    <property type="term" value="C:plasma membrane"/>
    <property type="evidence" value="ECO:0007669"/>
    <property type="project" value="UniProtKB-SubCell"/>
</dbReference>
<comment type="subunit">
    <text evidence="3 8">Homodimer and heterodimers.</text>
</comment>
<evidence type="ECO:0000256" key="6">
    <source>
        <dbReference type="ARBA" id="ARBA00022989"/>
    </source>
</evidence>
<keyword evidence="4 8" id="KW-1003">Cell membrane</keyword>
<keyword evidence="7 8" id="KW-0472">Membrane</keyword>
<feature type="transmembrane region" description="Helical" evidence="8">
    <location>
        <begin position="156"/>
        <end position="181"/>
    </location>
</feature>
<dbReference type="InterPro" id="IPR045009">
    <property type="entry name" value="CASPL-5"/>
</dbReference>
<dbReference type="AlphaFoldDB" id="A0A3B6KL33"/>
<dbReference type="Gramene" id="TraesCS5A03G0875400.1">
    <property type="protein sequence ID" value="TraesCS5A03G0875400.1.CDS"/>
    <property type="gene ID" value="TraesCS5A03G0875400"/>
</dbReference>
<evidence type="ECO:0000256" key="2">
    <source>
        <dbReference type="ARBA" id="ARBA00007651"/>
    </source>
</evidence>
<sequence length="266" mass="27191">MQNFFGWLAHGGAVQLPRASHPVVHPAPPPPVPDAAAQAQPQGQGPPPPPAPAPAPPPAPAPAPAAEGEIQPVAPAAAAEGQGQAVAPAPAPAAAAEVEDANANAPPPGVVMVDLMGAPGTRWGLGTRLAQALLAAAAIGFMASTDDFNEVTAFRLLVTAEALQCLWSLALAAVDVYALLVKRAFRTPRATTIYSIGDWVTGALTFAAASGSAGITVLINDDLMMCSENHCPSFMASTSMAFFTWFAIAPSCLFNLMTAVYRVQRA</sequence>
<evidence type="ECO:0000313" key="11">
    <source>
        <dbReference type="EnsemblPlants" id="TraesCS5A02G364200.1"/>
    </source>
</evidence>
<evidence type="ECO:0000256" key="7">
    <source>
        <dbReference type="ARBA" id="ARBA00023136"/>
    </source>
</evidence>
<protein>
    <recommendedName>
        <fullName evidence="8">CASP-like protein</fullName>
    </recommendedName>
</protein>
<dbReference type="PANTHER" id="PTHR32021:SF19">
    <property type="entry name" value="CASP-LIKE PROTEIN 5A2"/>
    <property type="match status" value="1"/>
</dbReference>
<feature type="transmembrane region" description="Helical" evidence="8">
    <location>
        <begin position="125"/>
        <end position="144"/>
    </location>
</feature>
<dbReference type="PANTHER" id="PTHR32021">
    <property type="entry name" value="CASP-LIKE PROTEIN 5B3"/>
    <property type="match status" value="1"/>
</dbReference>
<evidence type="ECO:0000256" key="3">
    <source>
        <dbReference type="ARBA" id="ARBA00011489"/>
    </source>
</evidence>
<feature type="region of interest" description="Disordered" evidence="9">
    <location>
        <begin position="19"/>
        <end position="99"/>
    </location>
</feature>
<feature type="compositionally biased region" description="Pro residues" evidence="9">
    <location>
        <begin position="44"/>
        <end position="63"/>
    </location>
</feature>
<reference evidence="11" key="1">
    <citation type="submission" date="2018-08" db="EMBL/GenBank/DDBJ databases">
        <authorList>
            <person name="Rossello M."/>
        </authorList>
    </citation>
    <scope>NUCLEOTIDE SEQUENCE [LARGE SCALE GENOMIC DNA]</scope>
    <source>
        <strain evidence="11">cv. Chinese Spring</strain>
    </source>
</reference>
<evidence type="ECO:0000256" key="1">
    <source>
        <dbReference type="ARBA" id="ARBA00004651"/>
    </source>
</evidence>
<reference evidence="11" key="2">
    <citation type="submission" date="2018-10" db="UniProtKB">
        <authorList>
            <consortium name="EnsemblPlants"/>
        </authorList>
    </citation>
    <scope>IDENTIFICATION</scope>
</reference>
<dbReference type="GO" id="GO:0016020">
    <property type="term" value="C:membrane"/>
    <property type="evidence" value="ECO:0000318"/>
    <property type="project" value="GO_Central"/>
</dbReference>
<feature type="transmembrane region" description="Helical" evidence="8">
    <location>
        <begin position="193"/>
        <end position="219"/>
    </location>
</feature>